<dbReference type="Proteomes" id="UP000019678">
    <property type="component" value="Unassembled WGS sequence"/>
</dbReference>
<dbReference type="AlphaFoldDB" id="A0A017T5V9"/>
<dbReference type="InterPro" id="IPR004143">
    <property type="entry name" value="BPL_LPL_catalytic"/>
</dbReference>
<dbReference type="Pfam" id="PF21948">
    <property type="entry name" value="LplA-B_cat"/>
    <property type="match status" value="1"/>
</dbReference>
<accession>A0A017T5V9</accession>
<reference evidence="2 3" key="1">
    <citation type="submission" date="2013-05" db="EMBL/GenBank/DDBJ databases">
        <title>Genome assembly of Chondromyces apiculatus DSM 436.</title>
        <authorList>
            <person name="Sharma G."/>
            <person name="Khatri I."/>
            <person name="Kaur C."/>
            <person name="Mayilraj S."/>
            <person name="Subramanian S."/>
        </authorList>
    </citation>
    <scope>NUCLEOTIDE SEQUENCE [LARGE SCALE GENOMIC DNA]</scope>
    <source>
        <strain evidence="2 3">DSM 436</strain>
    </source>
</reference>
<dbReference type="SUPFAM" id="SSF55681">
    <property type="entry name" value="Class II aaRS and biotin synthetases"/>
    <property type="match status" value="1"/>
</dbReference>
<comment type="caution">
    <text evidence="2">The sequence shown here is derived from an EMBL/GenBank/DDBJ whole genome shotgun (WGS) entry which is preliminary data.</text>
</comment>
<proteinExistence type="predicted"/>
<dbReference type="RefSeq" id="WP_052375644.1">
    <property type="nucleotide sequence ID" value="NZ_ASRX01000034.1"/>
</dbReference>
<evidence type="ECO:0000313" key="3">
    <source>
        <dbReference type="Proteomes" id="UP000019678"/>
    </source>
</evidence>
<dbReference type="OrthoDB" id="9787898at2"/>
<sequence length="387" mass="38771">MRYLPGSGRSLGEAISLAPVLLQRAREEGVPWMAGSVVEGPAILLGAAQRAGRVVDLGRCAAAGIPVMRRATTGTAVYLGQRGVMWALALPHVAALAPDATARTLLNRNVRGFLKGFGRAGAIGRYFGREWISVKHRPAAVLAVETAPDGAAVLEVWAGYEVPAALPEAVLAPEEQAVDRWLGKAPAALVEVLPAGTSIEALLRACMDAVGEGAQGESAGGERGGDALRAVEEAVTAAGVGRQRVVSGAFEPAAPGSGPFMIERAPIGWIEAAALPGGGGGGAGDGAAGGGAVETGAVETGAVETGAVETGAAEERGVQVWVGGDMLTGTWVLDAIGRGARRAGGGELRGGGGGEPALREPEAVVMDGATLDALVSLASRARSVSGH</sequence>
<dbReference type="eggNOG" id="COG0095">
    <property type="taxonomic scope" value="Bacteria"/>
</dbReference>
<evidence type="ECO:0000313" key="2">
    <source>
        <dbReference type="EMBL" id="EYF04412.1"/>
    </source>
</evidence>
<evidence type="ECO:0000259" key="1">
    <source>
        <dbReference type="Pfam" id="PF21948"/>
    </source>
</evidence>
<keyword evidence="3" id="KW-1185">Reference proteome</keyword>
<name>A0A017T5V9_9BACT</name>
<feature type="domain" description="BPL/LPL catalytic" evidence="1">
    <location>
        <begin position="21"/>
        <end position="94"/>
    </location>
</feature>
<dbReference type="STRING" id="1192034.CAP_4551"/>
<organism evidence="2 3">
    <name type="scientific">Chondromyces apiculatus DSM 436</name>
    <dbReference type="NCBI Taxonomy" id="1192034"/>
    <lineage>
        <taxon>Bacteria</taxon>
        <taxon>Pseudomonadati</taxon>
        <taxon>Myxococcota</taxon>
        <taxon>Polyangia</taxon>
        <taxon>Polyangiales</taxon>
        <taxon>Polyangiaceae</taxon>
        <taxon>Chondromyces</taxon>
    </lineage>
</organism>
<dbReference type="EMBL" id="ASRX01000034">
    <property type="protein sequence ID" value="EYF04412.1"/>
    <property type="molecule type" value="Genomic_DNA"/>
</dbReference>
<dbReference type="InterPro" id="IPR045864">
    <property type="entry name" value="aa-tRNA-synth_II/BPL/LPL"/>
</dbReference>
<dbReference type="Gene3D" id="3.30.930.10">
    <property type="entry name" value="Bira Bifunctional Protein, Domain 2"/>
    <property type="match status" value="1"/>
</dbReference>
<protein>
    <recommendedName>
        <fullName evidence="1">BPL/LPL catalytic domain-containing protein</fullName>
    </recommendedName>
</protein>
<gene>
    <name evidence="2" type="ORF">CAP_4551</name>
</gene>